<reference evidence="4 5" key="1">
    <citation type="submission" date="2017-04" db="EMBL/GenBank/DDBJ databases">
        <authorList>
            <person name="Afonso C.L."/>
            <person name="Miller P.J."/>
            <person name="Scott M.A."/>
            <person name="Spackman E."/>
            <person name="Goraichik I."/>
            <person name="Dimitrov K.M."/>
            <person name="Suarez D.L."/>
            <person name="Swayne D.E."/>
        </authorList>
    </citation>
    <scope>NUCLEOTIDE SEQUENCE [LARGE SCALE GENOMIC DNA]</scope>
    <source>
        <strain evidence="4 5">DSM 5090</strain>
    </source>
</reference>
<dbReference type="Proteomes" id="UP000192738">
    <property type="component" value="Unassembled WGS sequence"/>
</dbReference>
<feature type="transmembrane region" description="Helical" evidence="2">
    <location>
        <begin position="35"/>
        <end position="60"/>
    </location>
</feature>
<keyword evidence="2" id="KW-0812">Transmembrane</keyword>
<keyword evidence="5" id="KW-1185">Reference proteome</keyword>
<dbReference type="Pfam" id="PF02397">
    <property type="entry name" value="Bac_transf"/>
    <property type="match status" value="1"/>
</dbReference>
<evidence type="ECO:0000259" key="3">
    <source>
        <dbReference type="Pfam" id="PF02397"/>
    </source>
</evidence>
<dbReference type="RefSeq" id="WP_217805975.1">
    <property type="nucleotide sequence ID" value="NZ_CP155572.1"/>
</dbReference>
<comment type="similarity">
    <text evidence="1">Belongs to the bacterial sugar transferase family.</text>
</comment>
<dbReference type="GO" id="GO:0016780">
    <property type="term" value="F:phosphotransferase activity, for other substituted phosphate groups"/>
    <property type="evidence" value="ECO:0007669"/>
    <property type="project" value="TreeGrafter"/>
</dbReference>
<dbReference type="PANTHER" id="PTHR30576:SF20">
    <property type="entry name" value="QUINOVOSAMINEPHOSPHOTRANSFERAE-RELATED"/>
    <property type="match status" value="1"/>
</dbReference>
<dbReference type="EMBL" id="FWXI01000016">
    <property type="protein sequence ID" value="SMC97980.1"/>
    <property type="molecule type" value="Genomic_DNA"/>
</dbReference>
<gene>
    <name evidence="4" type="ORF">SAMN04488500_11692</name>
</gene>
<keyword evidence="2" id="KW-1133">Transmembrane helix</keyword>
<evidence type="ECO:0000313" key="5">
    <source>
        <dbReference type="Proteomes" id="UP000192738"/>
    </source>
</evidence>
<keyword evidence="2" id="KW-0472">Membrane</keyword>
<accession>A0A1W2DKE1</accession>
<keyword evidence="4" id="KW-0808">Transferase</keyword>
<dbReference type="InterPro" id="IPR003362">
    <property type="entry name" value="Bact_transf"/>
</dbReference>
<name>A0A1W2DKE1_9FIRM</name>
<protein>
    <submittedName>
        <fullName evidence="4">Sugar transferase involved in LPS biosynthesis (Colanic, teichoic acid)</fullName>
    </submittedName>
</protein>
<evidence type="ECO:0000313" key="4">
    <source>
        <dbReference type="EMBL" id="SMC97980.1"/>
    </source>
</evidence>
<dbReference type="PANTHER" id="PTHR30576">
    <property type="entry name" value="COLANIC BIOSYNTHESIS UDP-GLUCOSE LIPID CARRIER TRANSFERASE"/>
    <property type="match status" value="1"/>
</dbReference>
<proteinExistence type="inferred from homology"/>
<dbReference type="STRING" id="112901.SAMN04488500_11692"/>
<feature type="domain" description="Bacterial sugar transferase" evidence="3">
    <location>
        <begin position="32"/>
        <end position="221"/>
    </location>
</feature>
<sequence length="245" mass="27611">MMEGVGQQGSEKQAFNDINTAAYAGVYNRVFKRVIGFSLAILLLVPLIPLYILIAIAIVIESGFPIFYKADRGGYRGSSFQIYKFRSMVRNADQIGGGTTALNDSRITKIGSFLRKTKLDETAQLLNIIKGEMSFIGPRPELLKYTNQYQGTEKYILEVRPGITDYSSLEFINLDDIVGSSNADEVYENKVLKRKNQLRIKYATTVSFKTDVKLFFQTIYMTSQKALSVAFAMEVWHGKNSAKKF</sequence>
<dbReference type="AlphaFoldDB" id="A0A1W2DKE1"/>
<organism evidence="4 5">
    <name type="scientific">Sporomusa malonica</name>
    <dbReference type="NCBI Taxonomy" id="112901"/>
    <lineage>
        <taxon>Bacteria</taxon>
        <taxon>Bacillati</taxon>
        <taxon>Bacillota</taxon>
        <taxon>Negativicutes</taxon>
        <taxon>Selenomonadales</taxon>
        <taxon>Sporomusaceae</taxon>
        <taxon>Sporomusa</taxon>
    </lineage>
</organism>
<evidence type="ECO:0000256" key="1">
    <source>
        <dbReference type="ARBA" id="ARBA00006464"/>
    </source>
</evidence>
<evidence type="ECO:0000256" key="2">
    <source>
        <dbReference type="SAM" id="Phobius"/>
    </source>
</evidence>